<dbReference type="AlphaFoldDB" id="A0AAN4ZKF2"/>
<accession>A0AAN4ZKF2</accession>
<dbReference type="Proteomes" id="UP001328107">
    <property type="component" value="Unassembled WGS sequence"/>
</dbReference>
<name>A0AAN4ZKF2_9BILA</name>
<protein>
    <submittedName>
        <fullName evidence="2">Uncharacterized protein</fullName>
    </submittedName>
</protein>
<feature type="compositionally biased region" description="Low complexity" evidence="1">
    <location>
        <begin position="102"/>
        <end position="112"/>
    </location>
</feature>
<proteinExistence type="predicted"/>
<reference evidence="3" key="1">
    <citation type="submission" date="2022-10" db="EMBL/GenBank/DDBJ databases">
        <title>Genome assembly of Pristionchus species.</title>
        <authorList>
            <person name="Yoshida K."/>
            <person name="Sommer R.J."/>
        </authorList>
    </citation>
    <scope>NUCLEOTIDE SEQUENCE [LARGE SCALE GENOMIC DNA]</scope>
    <source>
        <strain evidence="3">RS5460</strain>
    </source>
</reference>
<feature type="region of interest" description="Disordered" evidence="1">
    <location>
        <begin position="1"/>
        <end position="161"/>
    </location>
</feature>
<evidence type="ECO:0000313" key="2">
    <source>
        <dbReference type="EMBL" id="GMR42878.1"/>
    </source>
</evidence>
<evidence type="ECO:0000256" key="1">
    <source>
        <dbReference type="SAM" id="MobiDB-lite"/>
    </source>
</evidence>
<comment type="caution">
    <text evidence="2">The sequence shown here is derived from an EMBL/GenBank/DDBJ whole genome shotgun (WGS) entry which is preliminary data.</text>
</comment>
<sequence length="347" mass="39496">AQSEEGEEQRASRQREDHHYLDAPSSPTYDEHFERSRTPRARSCSLVVDEDDEHRSTEEKREDDVIVTKVDPRLAKPTGTPSRKRTRPSSPPPPAHKDTEMSSPQSPLESSSNGQNWRPQDEMHKQRQPGEAQEEGTKKTRIEETETQQHSATTGSQLNAMGESTMRLDEEMMKVQRDLLEKEERENMRQPPPPVSSSSSTLPSAAQSMQQKMVDQNEKLLALNQMLTLPWSETESQAQPPLRPLPVPQGFELIHLRDGPVACVFCDSLVHPSVACHVFPTWAQRNQIRQRKKLCWNCLGYYRPECRDISHRRRCTHCYRHDSHPAFCKNLGSPPIGISGGNPGFSH</sequence>
<feature type="region of interest" description="Disordered" evidence="1">
    <location>
        <begin position="183"/>
        <end position="209"/>
    </location>
</feature>
<gene>
    <name evidence="2" type="ORF">PMAYCL1PPCAC_13073</name>
</gene>
<feature type="compositionally biased region" description="Polar residues" evidence="1">
    <location>
        <begin position="148"/>
        <end position="159"/>
    </location>
</feature>
<organism evidence="2 3">
    <name type="scientific">Pristionchus mayeri</name>
    <dbReference type="NCBI Taxonomy" id="1317129"/>
    <lineage>
        <taxon>Eukaryota</taxon>
        <taxon>Metazoa</taxon>
        <taxon>Ecdysozoa</taxon>
        <taxon>Nematoda</taxon>
        <taxon>Chromadorea</taxon>
        <taxon>Rhabditida</taxon>
        <taxon>Rhabditina</taxon>
        <taxon>Diplogasteromorpha</taxon>
        <taxon>Diplogasteroidea</taxon>
        <taxon>Neodiplogasteridae</taxon>
        <taxon>Pristionchus</taxon>
    </lineage>
</organism>
<feature type="compositionally biased region" description="Basic and acidic residues" evidence="1">
    <location>
        <begin position="135"/>
        <end position="144"/>
    </location>
</feature>
<evidence type="ECO:0000313" key="3">
    <source>
        <dbReference type="Proteomes" id="UP001328107"/>
    </source>
</evidence>
<dbReference type="EMBL" id="BTRK01000003">
    <property type="protein sequence ID" value="GMR42878.1"/>
    <property type="molecule type" value="Genomic_DNA"/>
</dbReference>
<feature type="compositionally biased region" description="Basic and acidic residues" evidence="1">
    <location>
        <begin position="8"/>
        <end position="21"/>
    </location>
</feature>
<feature type="non-terminal residue" evidence="2">
    <location>
        <position position="1"/>
    </location>
</feature>
<feature type="compositionally biased region" description="Basic and acidic residues" evidence="1">
    <location>
        <begin position="53"/>
        <end position="74"/>
    </location>
</feature>
<keyword evidence="3" id="KW-1185">Reference proteome</keyword>